<comment type="similarity">
    <text evidence="1">Belongs to the universal stress protein A family.</text>
</comment>
<gene>
    <name evidence="4" type="ORF">WS90_16830</name>
</gene>
<feature type="region of interest" description="Disordered" evidence="2">
    <location>
        <begin position="149"/>
        <end position="176"/>
    </location>
</feature>
<dbReference type="InterPro" id="IPR014729">
    <property type="entry name" value="Rossmann-like_a/b/a_fold"/>
</dbReference>
<dbReference type="RefSeq" id="WP_059730154.1">
    <property type="nucleotide sequence ID" value="NZ_LOYH01000058.1"/>
</dbReference>
<dbReference type="PRINTS" id="PR01438">
    <property type="entry name" value="UNVRSLSTRESS"/>
</dbReference>
<reference evidence="4 5" key="1">
    <citation type="submission" date="2015-11" db="EMBL/GenBank/DDBJ databases">
        <title>Expanding the genomic diversity of Burkholderia species for the development of highly accurate diagnostics.</title>
        <authorList>
            <person name="Sahl J."/>
            <person name="Keim P."/>
            <person name="Wagner D."/>
        </authorList>
    </citation>
    <scope>NUCLEOTIDE SEQUENCE [LARGE SCALE GENOMIC DNA]</scope>
    <source>
        <strain evidence="4 5">MSMB1302</strain>
    </source>
</reference>
<dbReference type="PANTHER" id="PTHR46268:SF15">
    <property type="entry name" value="UNIVERSAL STRESS PROTEIN HP_0031"/>
    <property type="match status" value="1"/>
</dbReference>
<dbReference type="Pfam" id="PF00582">
    <property type="entry name" value="Usp"/>
    <property type="match status" value="1"/>
</dbReference>
<evidence type="ECO:0000256" key="1">
    <source>
        <dbReference type="ARBA" id="ARBA00008791"/>
    </source>
</evidence>
<evidence type="ECO:0000259" key="3">
    <source>
        <dbReference type="Pfam" id="PF00582"/>
    </source>
</evidence>
<evidence type="ECO:0000256" key="2">
    <source>
        <dbReference type="SAM" id="MobiDB-lite"/>
    </source>
</evidence>
<dbReference type="InterPro" id="IPR006016">
    <property type="entry name" value="UspA"/>
</dbReference>
<dbReference type="Gene3D" id="3.40.50.620">
    <property type="entry name" value="HUPs"/>
    <property type="match status" value="1"/>
</dbReference>
<name>A0A118KHU1_BURCE</name>
<sequence>MFTHLLTPTDGSALSDAAIRMAVALASEHNAKLTVLHVVPEFHMFTTDAEMLGDTKERFQYVAQQHAESYLAAATATARNAGLECETVSVIRAHPHEAIIEVATQHSCDLIVMASHGRSGVRALLIGSETQKVLTHSNIPVLVVRPPKSVPVRDETRSGTTGASRKSSGEAPFISL</sequence>
<proteinExistence type="inferred from homology"/>
<protein>
    <recommendedName>
        <fullName evidence="3">UspA domain-containing protein</fullName>
    </recommendedName>
</protein>
<dbReference type="PANTHER" id="PTHR46268">
    <property type="entry name" value="STRESS RESPONSE PROTEIN NHAX"/>
    <property type="match status" value="1"/>
</dbReference>
<dbReference type="EMBL" id="LOYH01000058">
    <property type="protein sequence ID" value="KVK80974.1"/>
    <property type="molecule type" value="Genomic_DNA"/>
</dbReference>
<feature type="domain" description="UspA" evidence="3">
    <location>
        <begin position="1"/>
        <end position="145"/>
    </location>
</feature>
<dbReference type="CDD" id="cd00293">
    <property type="entry name" value="USP-like"/>
    <property type="match status" value="1"/>
</dbReference>
<dbReference type="Proteomes" id="UP000069001">
    <property type="component" value="Unassembled WGS sequence"/>
</dbReference>
<dbReference type="AlphaFoldDB" id="A0A118KHU1"/>
<dbReference type="InterPro" id="IPR006015">
    <property type="entry name" value="Universal_stress_UspA"/>
</dbReference>
<evidence type="ECO:0000313" key="5">
    <source>
        <dbReference type="Proteomes" id="UP000069001"/>
    </source>
</evidence>
<dbReference type="PIRSF" id="PIRSF006276">
    <property type="entry name" value="UspA"/>
    <property type="match status" value="1"/>
</dbReference>
<organism evidence="4 5">
    <name type="scientific">Burkholderia cepacia</name>
    <name type="common">Pseudomonas cepacia</name>
    <dbReference type="NCBI Taxonomy" id="292"/>
    <lineage>
        <taxon>Bacteria</taxon>
        <taxon>Pseudomonadati</taxon>
        <taxon>Pseudomonadota</taxon>
        <taxon>Betaproteobacteria</taxon>
        <taxon>Burkholderiales</taxon>
        <taxon>Burkholderiaceae</taxon>
        <taxon>Burkholderia</taxon>
        <taxon>Burkholderia cepacia complex</taxon>
    </lineage>
</organism>
<comment type="caution">
    <text evidence="4">The sequence shown here is derived from an EMBL/GenBank/DDBJ whole genome shotgun (WGS) entry which is preliminary data.</text>
</comment>
<dbReference type="SUPFAM" id="SSF52402">
    <property type="entry name" value="Adenine nucleotide alpha hydrolases-like"/>
    <property type="match status" value="1"/>
</dbReference>
<accession>A0A118KHU1</accession>
<evidence type="ECO:0000313" key="4">
    <source>
        <dbReference type="EMBL" id="KVK80974.1"/>
    </source>
</evidence>